<protein>
    <submittedName>
        <fullName evidence="1">Uncharacterized protein</fullName>
    </submittedName>
</protein>
<evidence type="ECO:0000313" key="1">
    <source>
        <dbReference type="EMBL" id="CDM92801.1"/>
    </source>
</evidence>
<accession>A0A9P1KB86</accession>
<dbReference type="EMBL" id="FO818640">
    <property type="protein sequence ID" value="CDM92801.1"/>
    <property type="molecule type" value="Genomic_DNA"/>
</dbReference>
<gene>
    <name evidence="1" type="ORF">ARTHRO_10474</name>
</gene>
<dbReference type="AlphaFoldDB" id="A0A9P1KB86"/>
<sequence length="50" mass="5455">MLLVASFPAFDSEDSSLSADGYSDRHCTGLLIIPQHNRHPDFVLGCLNHG</sequence>
<reference evidence="1 2" key="1">
    <citation type="submission" date="2014-02" db="EMBL/GenBank/DDBJ databases">
        <authorList>
            <person name="Genoscope - CEA"/>
        </authorList>
    </citation>
    <scope>NUCLEOTIDE SEQUENCE [LARGE SCALE GENOMIC DNA]</scope>
    <source>
        <strain evidence="1 2">PCC 8005</strain>
    </source>
</reference>
<name>A0A9P1KB86_9CYAN</name>
<dbReference type="Proteomes" id="UP000032946">
    <property type="component" value="Chromosome"/>
</dbReference>
<proteinExistence type="predicted"/>
<organism evidence="1 2">
    <name type="scientific">Limnospira indica PCC 8005</name>
    <dbReference type="NCBI Taxonomy" id="376219"/>
    <lineage>
        <taxon>Bacteria</taxon>
        <taxon>Bacillati</taxon>
        <taxon>Cyanobacteriota</taxon>
        <taxon>Cyanophyceae</taxon>
        <taxon>Oscillatoriophycideae</taxon>
        <taxon>Oscillatoriales</taxon>
        <taxon>Sirenicapillariaceae</taxon>
        <taxon>Limnospira</taxon>
    </lineage>
</organism>
<evidence type="ECO:0000313" key="2">
    <source>
        <dbReference type="Proteomes" id="UP000032946"/>
    </source>
</evidence>
<keyword evidence="2" id="KW-1185">Reference proteome</keyword>